<evidence type="ECO:0000313" key="2">
    <source>
        <dbReference type="Proteomes" id="UP001221898"/>
    </source>
</evidence>
<evidence type="ECO:0000313" key="1">
    <source>
        <dbReference type="EMBL" id="KAJ8379205.1"/>
    </source>
</evidence>
<organism evidence="1 2">
    <name type="scientific">Aldrovandia affinis</name>
    <dbReference type="NCBI Taxonomy" id="143900"/>
    <lineage>
        <taxon>Eukaryota</taxon>
        <taxon>Metazoa</taxon>
        <taxon>Chordata</taxon>
        <taxon>Craniata</taxon>
        <taxon>Vertebrata</taxon>
        <taxon>Euteleostomi</taxon>
        <taxon>Actinopterygii</taxon>
        <taxon>Neopterygii</taxon>
        <taxon>Teleostei</taxon>
        <taxon>Notacanthiformes</taxon>
        <taxon>Halosauridae</taxon>
        <taxon>Aldrovandia</taxon>
    </lineage>
</organism>
<sequence>MANIGKMDVFDDRQESWASYTERLEQYFIVNDVADDKKVPALLSLIGPKTYGLLRDLTAPAKPASRTFADLVAILQAHLSPKPLIIAERCVSQAGPERRRKCERLCGRAEEALRTLDWLTHMKLNWSEIKLLRTTKTTETETHKRLEQLLKKHEAVFQDQMGTGQDERVDAVEVFHAAQLEALPLTSAVVKRETRRDPILSEVYEYTMTGWPTTCSKEVTPYRQRKEEITTHQ</sequence>
<name>A0AAD7W493_9TELE</name>
<comment type="caution">
    <text evidence="1">The sequence shown here is derived from an EMBL/GenBank/DDBJ whole genome shotgun (WGS) entry which is preliminary data.</text>
</comment>
<proteinExistence type="predicted"/>
<gene>
    <name evidence="1" type="ORF">AAFF_G00223170</name>
</gene>
<accession>A0AAD7W493</accession>
<protein>
    <submittedName>
        <fullName evidence="1">Uncharacterized protein</fullName>
    </submittedName>
</protein>
<keyword evidence="2" id="KW-1185">Reference proteome</keyword>
<dbReference type="EMBL" id="JAINUG010000299">
    <property type="protein sequence ID" value="KAJ8379205.1"/>
    <property type="molecule type" value="Genomic_DNA"/>
</dbReference>
<reference evidence="1" key="1">
    <citation type="journal article" date="2023" name="Science">
        <title>Genome structures resolve the early diversification of teleost fishes.</title>
        <authorList>
            <person name="Parey E."/>
            <person name="Louis A."/>
            <person name="Montfort J."/>
            <person name="Bouchez O."/>
            <person name="Roques C."/>
            <person name="Iampietro C."/>
            <person name="Lluch J."/>
            <person name="Castinel A."/>
            <person name="Donnadieu C."/>
            <person name="Desvignes T."/>
            <person name="Floi Bucao C."/>
            <person name="Jouanno E."/>
            <person name="Wen M."/>
            <person name="Mejri S."/>
            <person name="Dirks R."/>
            <person name="Jansen H."/>
            <person name="Henkel C."/>
            <person name="Chen W.J."/>
            <person name="Zahm M."/>
            <person name="Cabau C."/>
            <person name="Klopp C."/>
            <person name="Thompson A.W."/>
            <person name="Robinson-Rechavi M."/>
            <person name="Braasch I."/>
            <person name="Lecointre G."/>
            <person name="Bobe J."/>
            <person name="Postlethwait J.H."/>
            <person name="Berthelot C."/>
            <person name="Roest Crollius H."/>
            <person name="Guiguen Y."/>
        </authorList>
    </citation>
    <scope>NUCLEOTIDE SEQUENCE</scope>
    <source>
        <strain evidence="1">NC1722</strain>
    </source>
</reference>
<dbReference type="AlphaFoldDB" id="A0AAD7W493"/>
<dbReference type="Proteomes" id="UP001221898">
    <property type="component" value="Unassembled WGS sequence"/>
</dbReference>